<evidence type="ECO:0000256" key="2">
    <source>
        <dbReference type="ARBA" id="ARBA00023015"/>
    </source>
</evidence>
<dbReference type="InterPro" id="IPR036388">
    <property type="entry name" value="WH-like_DNA-bd_sf"/>
</dbReference>
<dbReference type="EMBL" id="FNCE01000006">
    <property type="protein sequence ID" value="SDG16649.1"/>
    <property type="molecule type" value="Genomic_DNA"/>
</dbReference>
<evidence type="ECO:0000256" key="1">
    <source>
        <dbReference type="ARBA" id="ARBA00009437"/>
    </source>
</evidence>
<evidence type="ECO:0000313" key="6">
    <source>
        <dbReference type="EMBL" id="SDG16649.1"/>
    </source>
</evidence>
<keyword evidence="7" id="KW-1185">Reference proteome</keyword>
<dbReference type="InterPro" id="IPR036390">
    <property type="entry name" value="WH_DNA-bd_sf"/>
</dbReference>
<keyword evidence="3" id="KW-0238">DNA-binding</keyword>
<keyword evidence="2" id="KW-0805">Transcription regulation</keyword>
<dbReference type="Proteomes" id="UP000199415">
    <property type="component" value="Unassembled WGS sequence"/>
</dbReference>
<comment type="similarity">
    <text evidence="1">Belongs to the LysR transcriptional regulatory family.</text>
</comment>
<dbReference type="FunFam" id="1.10.10.10:FF:000001">
    <property type="entry name" value="LysR family transcriptional regulator"/>
    <property type="match status" value="1"/>
</dbReference>
<evidence type="ECO:0000256" key="4">
    <source>
        <dbReference type="ARBA" id="ARBA00023163"/>
    </source>
</evidence>
<feature type="domain" description="HTH lysR-type" evidence="5">
    <location>
        <begin position="5"/>
        <end position="62"/>
    </location>
</feature>
<dbReference type="PANTHER" id="PTHR30579:SF7">
    <property type="entry name" value="HTH-TYPE TRANSCRIPTIONAL REGULATOR LRHA-RELATED"/>
    <property type="match status" value="1"/>
</dbReference>
<gene>
    <name evidence="6" type="ORF">SAMN05216241_10677</name>
</gene>
<name>A0A1G7S2I5_9PROT</name>
<reference evidence="6 7" key="1">
    <citation type="submission" date="2016-10" db="EMBL/GenBank/DDBJ databases">
        <authorList>
            <person name="de Groot N.N."/>
        </authorList>
    </citation>
    <scope>NUCLEOTIDE SEQUENCE [LARGE SCALE GENOMIC DNA]</scope>
    <source>
        <strain evidence="6 7">DSM 25584</strain>
    </source>
</reference>
<dbReference type="STRING" id="1082479.SAMN05216241_10677"/>
<dbReference type="GO" id="GO:0003700">
    <property type="term" value="F:DNA-binding transcription factor activity"/>
    <property type="evidence" value="ECO:0007669"/>
    <property type="project" value="InterPro"/>
</dbReference>
<dbReference type="RefSeq" id="WP_176758611.1">
    <property type="nucleotide sequence ID" value="NZ_FNCE01000006.1"/>
</dbReference>
<accession>A0A1G7S2I5</accession>
<dbReference type="SUPFAM" id="SSF53850">
    <property type="entry name" value="Periplasmic binding protein-like II"/>
    <property type="match status" value="1"/>
</dbReference>
<keyword evidence="4" id="KW-0804">Transcription</keyword>
<sequence length="291" mass="32281">MVYDLDLTLLSAFVTIVETGSFGGAAERLNRGQSAVSMQMRRLEERVEARLLQRNAHTVALTPDGQRLFPYAKRIVEMSEEAREVMSGPALAGELRMGIPEFTSTRMQTVLSRFVRAHPDVHLKINVDASSRLRPAVHAGDLDLALAIRDPEDDAARAVHSERLLWVIGREHTPGIGEAMPLALFDPPCPYREIATGELERFGWRWRETFTSTSVATVRNAVAAGMGLSVFPESAVTDDLRVLGESDGFPALPHTQLAIYENPRHQTETTRQLAAYLADCVREITRVPARP</sequence>
<organism evidence="6 7">
    <name type="scientific">Limimonas halophila</name>
    <dbReference type="NCBI Taxonomy" id="1082479"/>
    <lineage>
        <taxon>Bacteria</taxon>
        <taxon>Pseudomonadati</taxon>
        <taxon>Pseudomonadota</taxon>
        <taxon>Alphaproteobacteria</taxon>
        <taxon>Rhodospirillales</taxon>
        <taxon>Rhodovibrionaceae</taxon>
        <taxon>Limimonas</taxon>
    </lineage>
</organism>
<dbReference type="Pfam" id="PF03466">
    <property type="entry name" value="LysR_substrate"/>
    <property type="match status" value="1"/>
</dbReference>
<dbReference type="InterPro" id="IPR050176">
    <property type="entry name" value="LTTR"/>
</dbReference>
<dbReference type="Gene3D" id="3.40.190.10">
    <property type="entry name" value="Periplasmic binding protein-like II"/>
    <property type="match status" value="2"/>
</dbReference>
<dbReference type="InterPro" id="IPR000847">
    <property type="entry name" value="LysR_HTH_N"/>
</dbReference>
<evidence type="ECO:0000313" key="7">
    <source>
        <dbReference type="Proteomes" id="UP000199415"/>
    </source>
</evidence>
<dbReference type="PROSITE" id="PS50931">
    <property type="entry name" value="HTH_LYSR"/>
    <property type="match status" value="1"/>
</dbReference>
<dbReference type="GO" id="GO:0003677">
    <property type="term" value="F:DNA binding"/>
    <property type="evidence" value="ECO:0007669"/>
    <property type="project" value="UniProtKB-KW"/>
</dbReference>
<dbReference type="Pfam" id="PF00126">
    <property type="entry name" value="HTH_1"/>
    <property type="match status" value="1"/>
</dbReference>
<proteinExistence type="inferred from homology"/>
<protein>
    <submittedName>
        <fullName evidence="6">Transcriptional regulator, LysR family</fullName>
    </submittedName>
</protein>
<dbReference type="AlphaFoldDB" id="A0A1G7S2I5"/>
<evidence type="ECO:0000259" key="5">
    <source>
        <dbReference type="PROSITE" id="PS50931"/>
    </source>
</evidence>
<dbReference type="Gene3D" id="1.10.10.10">
    <property type="entry name" value="Winged helix-like DNA-binding domain superfamily/Winged helix DNA-binding domain"/>
    <property type="match status" value="1"/>
</dbReference>
<dbReference type="PANTHER" id="PTHR30579">
    <property type="entry name" value="TRANSCRIPTIONAL REGULATOR"/>
    <property type="match status" value="1"/>
</dbReference>
<evidence type="ECO:0000256" key="3">
    <source>
        <dbReference type="ARBA" id="ARBA00023125"/>
    </source>
</evidence>
<dbReference type="SUPFAM" id="SSF46785">
    <property type="entry name" value="Winged helix' DNA-binding domain"/>
    <property type="match status" value="1"/>
</dbReference>
<dbReference type="InterPro" id="IPR005119">
    <property type="entry name" value="LysR_subst-bd"/>
</dbReference>